<dbReference type="InterPro" id="IPR036179">
    <property type="entry name" value="Ig-like_dom_sf"/>
</dbReference>
<dbReference type="InterPro" id="IPR013783">
    <property type="entry name" value="Ig-like_fold"/>
</dbReference>
<proteinExistence type="predicted"/>
<keyword evidence="1" id="KW-0812">Transmembrane</keyword>
<keyword evidence="1" id="KW-1133">Transmembrane helix</keyword>
<organism evidence="2 3">
    <name type="scientific">Mytilus coruscus</name>
    <name type="common">Sea mussel</name>
    <dbReference type="NCBI Taxonomy" id="42192"/>
    <lineage>
        <taxon>Eukaryota</taxon>
        <taxon>Metazoa</taxon>
        <taxon>Spiralia</taxon>
        <taxon>Lophotrochozoa</taxon>
        <taxon>Mollusca</taxon>
        <taxon>Bivalvia</taxon>
        <taxon>Autobranchia</taxon>
        <taxon>Pteriomorphia</taxon>
        <taxon>Mytilida</taxon>
        <taxon>Mytiloidea</taxon>
        <taxon>Mytilidae</taxon>
        <taxon>Mytilinae</taxon>
        <taxon>Mytilus</taxon>
    </lineage>
</organism>
<dbReference type="EMBL" id="CACVKT020007428">
    <property type="protein sequence ID" value="CAC5407924.1"/>
    <property type="molecule type" value="Genomic_DNA"/>
</dbReference>
<accession>A0A6J8DL92</accession>
<evidence type="ECO:0008006" key="4">
    <source>
        <dbReference type="Google" id="ProtNLM"/>
    </source>
</evidence>
<keyword evidence="1" id="KW-0472">Membrane</keyword>
<evidence type="ECO:0000313" key="3">
    <source>
        <dbReference type="Proteomes" id="UP000507470"/>
    </source>
</evidence>
<keyword evidence="3" id="KW-1185">Reference proteome</keyword>
<feature type="transmembrane region" description="Helical" evidence="1">
    <location>
        <begin position="233"/>
        <end position="253"/>
    </location>
</feature>
<evidence type="ECO:0000313" key="2">
    <source>
        <dbReference type="EMBL" id="CAC5407924.1"/>
    </source>
</evidence>
<name>A0A6J8DL92_MYTCO</name>
<dbReference type="Gene3D" id="2.60.40.10">
    <property type="entry name" value="Immunoglobulins"/>
    <property type="match status" value="1"/>
</dbReference>
<gene>
    <name evidence="2" type="ORF">MCOR_41355</name>
</gene>
<evidence type="ECO:0000256" key="1">
    <source>
        <dbReference type="SAM" id="Phobius"/>
    </source>
</evidence>
<sequence length="284" mass="32171">MSSVPAIFGQNTVLTCHLEDISTNPKDCSVRQWSGGPDHRGLLYNGYSSDSNKYKEDVNLGSFDFSLIIKNLTESDINVNYTCSCGFHTSTNNLSLNENSFQYPPTGINVKFSFDNNLLRVFLGLKKVYPVPNCSLYFGNSPTLKIVPVTYKTNGFVYSVTFNDSYTLIEKDCNKQPELKCTFEHVAEPVIFKGNETYECLAYESIPLLMNNATRIQVPKKDSQATKFPTLKIALIAVVLLLISIFLIVIIVWKYKARCQCKRTFCKRSTEKDTNQSLENEMFI</sequence>
<dbReference type="Proteomes" id="UP000507470">
    <property type="component" value="Unassembled WGS sequence"/>
</dbReference>
<protein>
    <recommendedName>
        <fullName evidence="4">Ig-like domain-containing protein</fullName>
    </recommendedName>
</protein>
<dbReference type="OrthoDB" id="6115626at2759"/>
<reference evidence="2 3" key="1">
    <citation type="submission" date="2020-06" db="EMBL/GenBank/DDBJ databases">
        <authorList>
            <person name="Li R."/>
            <person name="Bekaert M."/>
        </authorList>
    </citation>
    <scope>NUCLEOTIDE SEQUENCE [LARGE SCALE GENOMIC DNA]</scope>
    <source>
        <strain evidence="3">wild</strain>
    </source>
</reference>
<dbReference type="SUPFAM" id="SSF48726">
    <property type="entry name" value="Immunoglobulin"/>
    <property type="match status" value="1"/>
</dbReference>
<dbReference type="AlphaFoldDB" id="A0A6J8DL92"/>